<keyword evidence="1" id="KW-0195">Cyclin</keyword>
<comment type="similarity">
    <text evidence="1">Belongs to the cyclin family.</text>
</comment>
<keyword evidence="4" id="KW-1185">Reference proteome</keyword>
<dbReference type="GO" id="GO:0005634">
    <property type="term" value="C:nucleus"/>
    <property type="evidence" value="ECO:0007669"/>
    <property type="project" value="TreeGrafter"/>
</dbReference>
<evidence type="ECO:0000259" key="2">
    <source>
        <dbReference type="SMART" id="SM00385"/>
    </source>
</evidence>
<dbReference type="PANTHER" id="PTHR15615">
    <property type="match status" value="1"/>
</dbReference>
<accession>A0A8H6HZW2</accession>
<dbReference type="EMBL" id="JACGCI010000027">
    <property type="protein sequence ID" value="KAF6756130.1"/>
    <property type="molecule type" value="Genomic_DNA"/>
</dbReference>
<proteinExistence type="inferred from homology"/>
<dbReference type="InterPro" id="IPR013763">
    <property type="entry name" value="Cyclin-like_dom"/>
</dbReference>
<gene>
    <name evidence="3" type="ORF">DFP72DRAFT_754464</name>
</gene>
<feature type="non-terminal residue" evidence="3">
    <location>
        <position position="1"/>
    </location>
</feature>
<dbReference type="GO" id="GO:0000307">
    <property type="term" value="C:cyclin-dependent protein kinase holoenzyme complex"/>
    <property type="evidence" value="ECO:0007669"/>
    <property type="project" value="TreeGrafter"/>
</dbReference>
<organism evidence="3 4">
    <name type="scientific">Ephemerocybe angulata</name>
    <dbReference type="NCBI Taxonomy" id="980116"/>
    <lineage>
        <taxon>Eukaryota</taxon>
        <taxon>Fungi</taxon>
        <taxon>Dikarya</taxon>
        <taxon>Basidiomycota</taxon>
        <taxon>Agaricomycotina</taxon>
        <taxon>Agaricomycetes</taxon>
        <taxon>Agaricomycetidae</taxon>
        <taxon>Agaricales</taxon>
        <taxon>Agaricineae</taxon>
        <taxon>Psathyrellaceae</taxon>
        <taxon>Ephemerocybe</taxon>
    </lineage>
</organism>
<dbReference type="PANTHER" id="PTHR15615:SF108">
    <property type="entry name" value="PROTEIN CNPPD1"/>
    <property type="match status" value="1"/>
</dbReference>
<evidence type="ECO:0000313" key="4">
    <source>
        <dbReference type="Proteomes" id="UP000521943"/>
    </source>
</evidence>
<comment type="caution">
    <text evidence="3">The sequence shown here is derived from an EMBL/GenBank/DDBJ whole genome shotgun (WGS) entry which is preliminary data.</text>
</comment>
<protein>
    <recommendedName>
        <fullName evidence="2">Cyclin-like domain-containing protein</fullName>
    </recommendedName>
</protein>
<dbReference type="OrthoDB" id="244495at2759"/>
<dbReference type="SUPFAM" id="SSF47954">
    <property type="entry name" value="Cyclin-like"/>
    <property type="match status" value="1"/>
</dbReference>
<dbReference type="AlphaFoldDB" id="A0A8H6HZW2"/>
<dbReference type="GO" id="GO:0019901">
    <property type="term" value="F:protein kinase binding"/>
    <property type="evidence" value="ECO:0007669"/>
    <property type="project" value="InterPro"/>
</dbReference>
<evidence type="ECO:0000256" key="1">
    <source>
        <dbReference type="RuleBase" id="RU000383"/>
    </source>
</evidence>
<dbReference type="InterPro" id="IPR013922">
    <property type="entry name" value="Cyclin_PHO80-like"/>
</dbReference>
<dbReference type="Pfam" id="PF00134">
    <property type="entry name" value="Cyclin_N"/>
    <property type="match status" value="1"/>
</dbReference>
<feature type="non-terminal residue" evidence="3">
    <location>
        <position position="147"/>
    </location>
</feature>
<sequence length="147" mass="17231">FYSFERAGLLCSRFITHLFFCPHEHPTIRREDATLPRFIAHVIRRSSLHRSVTFFALLLINRLKMRYPSCRGSSGHRLFIAAMMIASKVLHDETYANSSWAVVTRGFFTLREINQMEREMCRFLEWELTIDGPRLAAFERAVVAEFS</sequence>
<dbReference type="GO" id="GO:0016538">
    <property type="term" value="F:cyclin-dependent protein serine/threonine kinase regulator activity"/>
    <property type="evidence" value="ECO:0007669"/>
    <property type="project" value="TreeGrafter"/>
</dbReference>
<dbReference type="Gene3D" id="1.10.472.10">
    <property type="entry name" value="Cyclin-like"/>
    <property type="match status" value="1"/>
</dbReference>
<feature type="domain" description="Cyclin-like" evidence="2">
    <location>
        <begin position="37"/>
        <end position="122"/>
    </location>
</feature>
<dbReference type="InterPro" id="IPR006671">
    <property type="entry name" value="Cyclin_N"/>
</dbReference>
<evidence type="ECO:0000313" key="3">
    <source>
        <dbReference type="EMBL" id="KAF6756130.1"/>
    </source>
</evidence>
<dbReference type="CDD" id="cd20557">
    <property type="entry name" value="CYCLIN_ScPCL1-like"/>
    <property type="match status" value="1"/>
</dbReference>
<dbReference type="InterPro" id="IPR036915">
    <property type="entry name" value="Cyclin-like_sf"/>
</dbReference>
<dbReference type="SMART" id="SM00385">
    <property type="entry name" value="CYCLIN"/>
    <property type="match status" value="1"/>
</dbReference>
<name>A0A8H6HZW2_9AGAR</name>
<dbReference type="Proteomes" id="UP000521943">
    <property type="component" value="Unassembled WGS sequence"/>
</dbReference>
<reference evidence="3 4" key="1">
    <citation type="submission" date="2020-07" db="EMBL/GenBank/DDBJ databases">
        <title>Comparative genomics of pyrophilous fungi reveals a link between fire events and developmental genes.</title>
        <authorList>
            <consortium name="DOE Joint Genome Institute"/>
            <person name="Steindorff A.S."/>
            <person name="Carver A."/>
            <person name="Calhoun S."/>
            <person name="Stillman K."/>
            <person name="Liu H."/>
            <person name="Lipzen A."/>
            <person name="Pangilinan J."/>
            <person name="Labutti K."/>
            <person name="Bruns T.D."/>
            <person name="Grigoriev I.V."/>
        </authorList>
    </citation>
    <scope>NUCLEOTIDE SEQUENCE [LARGE SCALE GENOMIC DNA]</scope>
    <source>
        <strain evidence="3 4">CBS 144469</strain>
    </source>
</reference>